<dbReference type="AlphaFoldDB" id="A0A316VJ70"/>
<accession>A0A316VJ70</accession>
<dbReference type="STRING" id="1280837.A0A316VJ70"/>
<organism evidence="2 3">
    <name type="scientific">Meira miltonrushii</name>
    <dbReference type="NCBI Taxonomy" id="1280837"/>
    <lineage>
        <taxon>Eukaryota</taxon>
        <taxon>Fungi</taxon>
        <taxon>Dikarya</taxon>
        <taxon>Basidiomycota</taxon>
        <taxon>Ustilaginomycotina</taxon>
        <taxon>Exobasidiomycetes</taxon>
        <taxon>Exobasidiales</taxon>
        <taxon>Brachybasidiaceae</taxon>
        <taxon>Meira</taxon>
    </lineage>
</organism>
<feature type="transmembrane region" description="Helical" evidence="1">
    <location>
        <begin position="12"/>
        <end position="32"/>
    </location>
</feature>
<dbReference type="EMBL" id="KZ819602">
    <property type="protein sequence ID" value="PWN37727.1"/>
    <property type="molecule type" value="Genomic_DNA"/>
</dbReference>
<evidence type="ECO:0000313" key="2">
    <source>
        <dbReference type="EMBL" id="PWN37727.1"/>
    </source>
</evidence>
<dbReference type="OrthoDB" id="3784821at2759"/>
<dbReference type="InParanoid" id="A0A316VJ70"/>
<dbReference type="RefSeq" id="XP_025358029.1">
    <property type="nucleotide sequence ID" value="XM_025500716.1"/>
</dbReference>
<gene>
    <name evidence="2" type="ORF">FA14DRAFT_177011</name>
</gene>
<dbReference type="Proteomes" id="UP000245771">
    <property type="component" value="Unassembled WGS sequence"/>
</dbReference>
<keyword evidence="3" id="KW-1185">Reference proteome</keyword>
<sequence>MPPKPKLTPDQQRIRVMVVTFPVLVATSVVLFKRMFLGEEQRKLHPNEKLLPGPK</sequence>
<reference evidence="2 3" key="1">
    <citation type="journal article" date="2018" name="Mol. Biol. Evol.">
        <title>Broad Genomic Sampling Reveals a Smut Pathogenic Ancestry of the Fungal Clade Ustilaginomycotina.</title>
        <authorList>
            <person name="Kijpornyongpan T."/>
            <person name="Mondo S.J."/>
            <person name="Barry K."/>
            <person name="Sandor L."/>
            <person name="Lee J."/>
            <person name="Lipzen A."/>
            <person name="Pangilinan J."/>
            <person name="LaButti K."/>
            <person name="Hainaut M."/>
            <person name="Henrissat B."/>
            <person name="Grigoriev I.V."/>
            <person name="Spatafora J.W."/>
            <person name="Aime M.C."/>
        </authorList>
    </citation>
    <scope>NUCLEOTIDE SEQUENCE [LARGE SCALE GENOMIC DNA]</scope>
    <source>
        <strain evidence="2 3">MCA 3882</strain>
    </source>
</reference>
<keyword evidence="1" id="KW-1133">Transmembrane helix</keyword>
<proteinExistence type="predicted"/>
<dbReference type="GeneID" id="37022497"/>
<evidence type="ECO:0000256" key="1">
    <source>
        <dbReference type="SAM" id="Phobius"/>
    </source>
</evidence>
<name>A0A316VJ70_9BASI</name>
<evidence type="ECO:0000313" key="3">
    <source>
        <dbReference type="Proteomes" id="UP000245771"/>
    </source>
</evidence>
<keyword evidence="1" id="KW-0472">Membrane</keyword>
<protein>
    <submittedName>
        <fullName evidence="2">Uncharacterized protein</fullName>
    </submittedName>
</protein>
<keyword evidence="1" id="KW-0812">Transmembrane</keyword>